<organism evidence="9 10">
    <name type="scientific">Ligilactobacillus murinus DSM 20452 = NBRC 14221</name>
    <dbReference type="NCBI Taxonomy" id="1423772"/>
    <lineage>
        <taxon>Bacteria</taxon>
        <taxon>Bacillati</taxon>
        <taxon>Bacillota</taxon>
        <taxon>Bacilli</taxon>
        <taxon>Lactobacillales</taxon>
        <taxon>Lactobacillaceae</taxon>
        <taxon>Ligilactobacillus</taxon>
    </lineage>
</organism>
<keyword evidence="4 7" id="KW-0812">Transmembrane</keyword>
<keyword evidence="3" id="KW-1003">Cell membrane</keyword>
<feature type="transmembrane region" description="Helical" evidence="7">
    <location>
        <begin position="300"/>
        <end position="320"/>
    </location>
</feature>
<feature type="transmembrane region" description="Helical" evidence="7">
    <location>
        <begin position="208"/>
        <end position="235"/>
    </location>
</feature>
<evidence type="ECO:0000256" key="1">
    <source>
        <dbReference type="ARBA" id="ARBA00004651"/>
    </source>
</evidence>
<feature type="transmembrane region" description="Helical" evidence="7">
    <location>
        <begin position="364"/>
        <end position="383"/>
    </location>
</feature>
<dbReference type="PATRIC" id="fig|1423772.3.peg.731"/>
<evidence type="ECO:0000259" key="8">
    <source>
        <dbReference type="PROSITE" id="PS50850"/>
    </source>
</evidence>
<accession>A0A0R2BCQ2</accession>
<dbReference type="PROSITE" id="PS50850">
    <property type="entry name" value="MFS"/>
    <property type="match status" value="1"/>
</dbReference>
<dbReference type="AlphaFoldDB" id="A0A0R2BCQ2"/>
<keyword evidence="2" id="KW-0813">Transport</keyword>
<dbReference type="InterPro" id="IPR036259">
    <property type="entry name" value="MFS_trans_sf"/>
</dbReference>
<dbReference type="GO" id="GO:0022857">
    <property type="term" value="F:transmembrane transporter activity"/>
    <property type="evidence" value="ECO:0007669"/>
    <property type="project" value="InterPro"/>
</dbReference>
<comment type="subcellular location">
    <subcellularLocation>
        <location evidence="1">Cell membrane</location>
        <topology evidence="1">Multi-pass membrane protein</topology>
    </subcellularLocation>
</comment>
<dbReference type="SUPFAM" id="SSF103473">
    <property type="entry name" value="MFS general substrate transporter"/>
    <property type="match status" value="1"/>
</dbReference>
<dbReference type="EMBL" id="AYYN01000018">
    <property type="protein sequence ID" value="KRM77455.1"/>
    <property type="molecule type" value="Genomic_DNA"/>
</dbReference>
<feature type="transmembrane region" description="Helical" evidence="7">
    <location>
        <begin position="332"/>
        <end position="352"/>
    </location>
</feature>
<dbReference type="Proteomes" id="UP000051612">
    <property type="component" value="Unassembled WGS sequence"/>
</dbReference>
<dbReference type="InterPro" id="IPR050189">
    <property type="entry name" value="MFS_Efflux_Transporters"/>
</dbReference>
<feature type="transmembrane region" description="Helical" evidence="7">
    <location>
        <begin position="168"/>
        <end position="187"/>
    </location>
</feature>
<evidence type="ECO:0000256" key="6">
    <source>
        <dbReference type="ARBA" id="ARBA00023136"/>
    </source>
</evidence>
<feature type="transmembrane region" description="Helical" evidence="7">
    <location>
        <begin position="142"/>
        <end position="162"/>
    </location>
</feature>
<keyword evidence="6 7" id="KW-0472">Membrane</keyword>
<protein>
    <recommendedName>
        <fullName evidence="8">Major facilitator superfamily (MFS) profile domain-containing protein</fullName>
    </recommendedName>
</protein>
<evidence type="ECO:0000313" key="10">
    <source>
        <dbReference type="Proteomes" id="UP000051612"/>
    </source>
</evidence>
<dbReference type="InterPro" id="IPR020846">
    <property type="entry name" value="MFS_dom"/>
</dbReference>
<feature type="domain" description="Major facilitator superfamily (MFS) profile" evidence="8">
    <location>
        <begin position="209"/>
        <end position="392"/>
    </location>
</feature>
<dbReference type="InterPro" id="IPR011701">
    <property type="entry name" value="MFS"/>
</dbReference>
<dbReference type="Gene3D" id="1.20.1250.20">
    <property type="entry name" value="MFS general substrate transporter like domains"/>
    <property type="match status" value="1"/>
</dbReference>
<keyword evidence="5 7" id="KW-1133">Transmembrane helix</keyword>
<evidence type="ECO:0000256" key="7">
    <source>
        <dbReference type="SAM" id="Phobius"/>
    </source>
</evidence>
<dbReference type="Pfam" id="PF07690">
    <property type="entry name" value="MFS_1"/>
    <property type="match status" value="1"/>
</dbReference>
<comment type="caution">
    <text evidence="9">The sequence shown here is derived from an EMBL/GenBank/DDBJ whole genome shotgun (WGS) entry which is preliminary data.</text>
</comment>
<evidence type="ECO:0000256" key="3">
    <source>
        <dbReference type="ARBA" id="ARBA00022475"/>
    </source>
</evidence>
<evidence type="ECO:0000256" key="5">
    <source>
        <dbReference type="ARBA" id="ARBA00022989"/>
    </source>
</evidence>
<sequence>MFKNYLKVVARHRSLYIFITFFYLAMGISRYAQLLLFQKHNNLINYSLSYSSMAIAGAFAFLIANNLTGWTLQKIVARTIPLYALGMFLRLYTSSPMIAIISGAISGIGASITLLVIRTWLYSLSDQYPSDKDFLISARYTIVQVCSLVSTVLAGVLITLLSNSDQGYIINIVGSSLVMLLISRIDFPGNERIQEQKKGFIYLPNNKQLGILLYLSVLILGITSSLVEPIIAAILRDIGFKVATTTLLTSTFGLITILGSFFYQLPWITKVANKSFIINQTLLLLGIIGYLSVFTTKTGAILVFALSSFTIAGFFILKEIMEYDMFPKNETMIYIGLVQSAFLVGDAVGSPIGTSIYTKYGLNILFILYAVAIVISTIAYSVLYRYMKNKTQ</sequence>
<feature type="transmembrane region" description="Helical" evidence="7">
    <location>
        <begin position="98"/>
        <end position="121"/>
    </location>
</feature>
<feature type="transmembrane region" description="Helical" evidence="7">
    <location>
        <begin position="277"/>
        <end position="294"/>
    </location>
</feature>
<dbReference type="PANTHER" id="PTHR43124:SF3">
    <property type="entry name" value="CHLORAMPHENICOL EFFLUX PUMP RV0191"/>
    <property type="match status" value="1"/>
</dbReference>
<dbReference type="GO" id="GO:0005886">
    <property type="term" value="C:plasma membrane"/>
    <property type="evidence" value="ECO:0007669"/>
    <property type="project" value="UniProtKB-SubCell"/>
</dbReference>
<dbReference type="CDD" id="cd06174">
    <property type="entry name" value="MFS"/>
    <property type="match status" value="1"/>
</dbReference>
<name>A0A0R2BCQ2_9LACO</name>
<feature type="transmembrane region" description="Helical" evidence="7">
    <location>
        <begin position="15"/>
        <end position="37"/>
    </location>
</feature>
<gene>
    <name evidence="9" type="ORF">FC48_GL000668</name>
</gene>
<dbReference type="RefSeq" id="WP_056958164.1">
    <property type="nucleotide sequence ID" value="NZ_AYYN01000018.1"/>
</dbReference>
<dbReference type="PANTHER" id="PTHR43124">
    <property type="entry name" value="PURINE EFFLUX PUMP PBUE"/>
    <property type="match status" value="1"/>
</dbReference>
<evidence type="ECO:0000256" key="2">
    <source>
        <dbReference type="ARBA" id="ARBA00022448"/>
    </source>
</evidence>
<evidence type="ECO:0000313" key="9">
    <source>
        <dbReference type="EMBL" id="KRM77455.1"/>
    </source>
</evidence>
<feature type="transmembrane region" description="Helical" evidence="7">
    <location>
        <begin position="43"/>
        <end position="63"/>
    </location>
</feature>
<evidence type="ECO:0000256" key="4">
    <source>
        <dbReference type="ARBA" id="ARBA00022692"/>
    </source>
</evidence>
<reference evidence="9 10" key="1">
    <citation type="journal article" date="2015" name="Genome Announc.">
        <title>Expanding the biotechnology potential of lactobacilli through comparative genomics of 213 strains and associated genera.</title>
        <authorList>
            <person name="Sun Z."/>
            <person name="Harris H.M."/>
            <person name="McCann A."/>
            <person name="Guo C."/>
            <person name="Argimon S."/>
            <person name="Zhang W."/>
            <person name="Yang X."/>
            <person name="Jeffery I.B."/>
            <person name="Cooney J.C."/>
            <person name="Kagawa T.F."/>
            <person name="Liu W."/>
            <person name="Song Y."/>
            <person name="Salvetti E."/>
            <person name="Wrobel A."/>
            <person name="Rasinkangas P."/>
            <person name="Parkhill J."/>
            <person name="Rea M.C."/>
            <person name="O'Sullivan O."/>
            <person name="Ritari J."/>
            <person name="Douillard F.P."/>
            <person name="Paul Ross R."/>
            <person name="Yang R."/>
            <person name="Briner A.E."/>
            <person name="Felis G.E."/>
            <person name="de Vos W.M."/>
            <person name="Barrangou R."/>
            <person name="Klaenhammer T.R."/>
            <person name="Caufield P.W."/>
            <person name="Cui Y."/>
            <person name="Zhang H."/>
            <person name="O'Toole P.W."/>
        </authorList>
    </citation>
    <scope>NUCLEOTIDE SEQUENCE [LARGE SCALE GENOMIC DNA]</scope>
    <source>
        <strain evidence="9 10">DSM 20452</strain>
    </source>
</reference>
<feature type="transmembrane region" description="Helical" evidence="7">
    <location>
        <begin position="247"/>
        <end position="265"/>
    </location>
</feature>
<proteinExistence type="predicted"/>